<dbReference type="GO" id="GO:0003677">
    <property type="term" value="F:DNA binding"/>
    <property type="evidence" value="ECO:0007669"/>
    <property type="project" value="UniProtKB-KW"/>
</dbReference>
<dbReference type="Proteomes" id="UP000574769">
    <property type="component" value="Unassembled WGS sequence"/>
</dbReference>
<keyword evidence="3" id="KW-0804">Transcription</keyword>
<dbReference type="InterPro" id="IPR036390">
    <property type="entry name" value="WH_DNA-bd_sf"/>
</dbReference>
<evidence type="ECO:0000313" key="5">
    <source>
        <dbReference type="EMBL" id="MBB4616988.1"/>
    </source>
</evidence>
<sequence length="250" mass="27474">MEKSDKLYRRVTDGILQRLAGGEFPVGSRLPTERELAETYTISRTTVREAMVALEMMGVVEMRKGSGIYVASLRMPGEGAETLDVGAFELLEARRSVEAEVAALAALRIDDERLGELDALVATMADADADIVASERADRDFHLAIAGATGNGAFVAVVTDLWAMRDRCDLARTIHQRARGGGEMLRVAEHRAIIAALRARDAEAARLAMRQHLDAVLEHLLARTESEEIEAVRQRNANLRERIFARTHAA</sequence>
<dbReference type="Pfam" id="PF00392">
    <property type="entry name" value="GntR"/>
    <property type="match status" value="1"/>
</dbReference>
<evidence type="ECO:0000256" key="1">
    <source>
        <dbReference type="ARBA" id="ARBA00023015"/>
    </source>
</evidence>
<dbReference type="EMBL" id="JACHNY010000002">
    <property type="protein sequence ID" value="MBB4616988.1"/>
    <property type="molecule type" value="Genomic_DNA"/>
</dbReference>
<keyword evidence="6" id="KW-1185">Reference proteome</keyword>
<evidence type="ECO:0000313" key="6">
    <source>
        <dbReference type="Proteomes" id="UP000574769"/>
    </source>
</evidence>
<proteinExistence type="predicted"/>
<keyword evidence="1" id="KW-0805">Transcription regulation</keyword>
<dbReference type="SMART" id="SM00345">
    <property type="entry name" value="HTH_GNTR"/>
    <property type="match status" value="1"/>
</dbReference>
<dbReference type="PANTHER" id="PTHR43537:SF5">
    <property type="entry name" value="UXU OPERON TRANSCRIPTIONAL REGULATOR"/>
    <property type="match status" value="1"/>
</dbReference>
<dbReference type="PROSITE" id="PS50949">
    <property type="entry name" value="HTH_GNTR"/>
    <property type="match status" value="1"/>
</dbReference>
<dbReference type="InterPro" id="IPR000524">
    <property type="entry name" value="Tscrpt_reg_HTH_GntR"/>
</dbReference>
<dbReference type="InterPro" id="IPR036388">
    <property type="entry name" value="WH-like_DNA-bd_sf"/>
</dbReference>
<dbReference type="PRINTS" id="PR00035">
    <property type="entry name" value="HTHGNTR"/>
</dbReference>
<dbReference type="PANTHER" id="PTHR43537">
    <property type="entry name" value="TRANSCRIPTIONAL REGULATOR, GNTR FAMILY"/>
    <property type="match status" value="1"/>
</dbReference>
<organism evidence="5 6">
    <name type="scientific">Sphingomonas abaci</name>
    <dbReference type="NCBI Taxonomy" id="237611"/>
    <lineage>
        <taxon>Bacteria</taxon>
        <taxon>Pseudomonadati</taxon>
        <taxon>Pseudomonadota</taxon>
        <taxon>Alphaproteobacteria</taxon>
        <taxon>Sphingomonadales</taxon>
        <taxon>Sphingomonadaceae</taxon>
        <taxon>Sphingomonas</taxon>
    </lineage>
</organism>
<dbReference type="GO" id="GO:0003700">
    <property type="term" value="F:DNA-binding transcription factor activity"/>
    <property type="evidence" value="ECO:0007669"/>
    <property type="project" value="InterPro"/>
</dbReference>
<comment type="caution">
    <text evidence="5">The sequence shown here is derived from an EMBL/GenBank/DDBJ whole genome shotgun (WGS) entry which is preliminary data.</text>
</comment>
<name>A0A7W7AHA1_9SPHN</name>
<protein>
    <submittedName>
        <fullName evidence="5">GntR family transcriptional repressor for pyruvate dehydrogenase complex</fullName>
    </submittedName>
</protein>
<dbReference type="SMART" id="SM00895">
    <property type="entry name" value="FCD"/>
    <property type="match status" value="1"/>
</dbReference>
<dbReference type="CDD" id="cd07377">
    <property type="entry name" value="WHTH_GntR"/>
    <property type="match status" value="1"/>
</dbReference>
<gene>
    <name evidence="5" type="ORF">GGQ96_001108</name>
</gene>
<evidence type="ECO:0000259" key="4">
    <source>
        <dbReference type="PROSITE" id="PS50949"/>
    </source>
</evidence>
<evidence type="ECO:0000256" key="2">
    <source>
        <dbReference type="ARBA" id="ARBA00023125"/>
    </source>
</evidence>
<dbReference type="SUPFAM" id="SSF48008">
    <property type="entry name" value="GntR ligand-binding domain-like"/>
    <property type="match status" value="1"/>
</dbReference>
<feature type="domain" description="HTH gntR-type" evidence="4">
    <location>
        <begin position="5"/>
        <end position="73"/>
    </location>
</feature>
<keyword evidence="5" id="KW-0670">Pyruvate</keyword>
<dbReference type="RefSeq" id="WP_184112457.1">
    <property type="nucleotide sequence ID" value="NZ_JACHNY010000002.1"/>
</dbReference>
<dbReference type="InterPro" id="IPR011711">
    <property type="entry name" value="GntR_C"/>
</dbReference>
<dbReference type="Pfam" id="PF07729">
    <property type="entry name" value="FCD"/>
    <property type="match status" value="1"/>
</dbReference>
<dbReference type="Gene3D" id="1.20.120.530">
    <property type="entry name" value="GntR ligand-binding domain-like"/>
    <property type="match status" value="1"/>
</dbReference>
<dbReference type="AlphaFoldDB" id="A0A7W7AHA1"/>
<dbReference type="Gene3D" id="1.10.10.10">
    <property type="entry name" value="Winged helix-like DNA-binding domain superfamily/Winged helix DNA-binding domain"/>
    <property type="match status" value="1"/>
</dbReference>
<evidence type="ECO:0000256" key="3">
    <source>
        <dbReference type="ARBA" id="ARBA00023163"/>
    </source>
</evidence>
<reference evidence="5 6" key="1">
    <citation type="submission" date="2020-08" db="EMBL/GenBank/DDBJ databases">
        <title>Genomic Encyclopedia of Type Strains, Phase IV (KMG-IV): sequencing the most valuable type-strain genomes for metagenomic binning, comparative biology and taxonomic classification.</title>
        <authorList>
            <person name="Goeker M."/>
        </authorList>
    </citation>
    <scope>NUCLEOTIDE SEQUENCE [LARGE SCALE GENOMIC DNA]</scope>
    <source>
        <strain evidence="5 6">DSM 15867</strain>
    </source>
</reference>
<keyword evidence="2" id="KW-0238">DNA-binding</keyword>
<dbReference type="InterPro" id="IPR008920">
    <property type="entry name" value="TF_FadR/GntR_C"/>
</dbReference>
<dbReference type="SUPFAM" id="SSF46785">
    <property type="entry name" value="Winged helix' DNA-binding domain"/>
    <property type="match status" value="1"/>
</dbReference>
<accession>A0A7W7AHA1</accession>